<dbReference type="InterPro" id="IPR006693">
    <property type="entry name" value="AB_hydrolase_lipase"/>
</dbReference>
<evidence type="ECO:0000256" key="4">
    <source>
        <dbReference type="ARBA" id="ARBA00022963"/>
    </source>
</evidence>
<reference evidence="9 10" key="1">
    <citation type="submission" date="2024-07" db="EMBL/GenBank/DDBJ databases">
        <title>Chromosome-level genome assembly of the water stick insect Ranatra chinensis (Heteroptera: Nepidae).</title>
        <authorList>
            <person name="Liu X."/>
        </authorList>
    </citation>
    <scope>NUCLEOTIDE SEQUENCE [LARGE SCALE GENOMIC DNA]</scope>
    <source>
        <strain evidence="9">Cailab_2021Rc</strain>
        <tissue evidence="9">Muscle</tissue>
    </source>
</reference>
<dbReference type="EMBL" id="JBFDAA010000021">
    <property type="protein sequence ID" value="KAL1114775.1"/>
    <property type="molecule type" value="Genomic_DNA"/>
</dbReference>
<dbReference type="InterPro" id="IPR025483">
    <property type="entry name" value="Lipase_euk"/>
</dbReference>
<comment type="caution">
    <text evidence="9">The sequence shown here is derived from an EMBL/GenBank/DDBJ whole genome shotgun (WGS) entry which is preliminary data.</text>
</comment>
<keyword evidence="6" id="KW-0325">Glycoprotein</keyword>
<dbReference type="Pfam" id="PF04083">
    <property type="entry name" value="Abhydro_lipase"/>
    <property type="match status" value="1"/>
</dbReference>
<keyword evidence="10" id="KW-1185">Reference proteome</keyword>
<evidence type="ECO:0000256" key="5">
    <source>
        <dbReference type="ARBA" id="ARBA00023098"/>
    </source>
</evidence>
<feature type="active site" description="Charge relay system" evidence="7">
    <location>
        <position position="338"/>
    </location>
</feature>
<feature type="domain" description="Partial AB-hydrolase lipase" evidence="8">
    <location>
        <begin position="3"/>
        <end position="58"/>
    </location>
</feature>
<evidence type="ECO:0000259" key="8">
    <source>
        <dbReference type="Pfam" id="PF04083"/>
    </source>
</evidence>
<evidence type="ECO:0000256" key="2">
    <source>
        <dbReference type="ARBA" id="ARBA00022729"/>
    </source>
</evidence>
<comment type="similarity">
    <text evidence="1">Belongs to the AB hydrolase superfamily. Lipase family.</text>
</comment>
<keyword evidence="4" id="KW-0442">Lipid degradation</keyword>
<evidence type="ECO:0000256" key="3">
    <source>
        <dbReference type="ARBA" id="ARBA00022801"/>
    </source>
</evidence>
<evidence type="ECO:0000313" key="9">
    <source>
        <dbReference type="EMBL" id="KAL1114775.1"/>
    </source>
</evidence>
<gene>
    <name evidence="9" type="ORF">AAG570_007599</name>
</gene>
<dbReference type="GO" id="GO:0016787">
    <property type="term" value="F:hydrolase activity"/>
    <property type="evidence" value="ECO:0007669"/>
    <property type="project" value="UniProtKB-KW"/>
</dbReference>
<dbReference type="Proteomes" id="UP001558652">
    <property type="component" value="Unassembled WGS sequence"/>
</dbReference>
<feature type="active site" description="Nucleophile" evidence="7">
    <location>
        <position position="135"/>
    </location>
</feature>
<evidence type="ECO:0000256" key="7">
    <source>
        <dbReference type="PIRSR" id="PIRSR000862-1"/>
    </source>
</evidence>
<dbReference type="AlphaFoldDB" id="A0ABD0XWM8"/>
<dbReference type="PANTHER" id="PTHR11005">
    <property type="entry name" value="LYSOSOMAL ACID LIPASE-RELATED"/>
    <property type="match status" value="1"/>
</dbReference>
<dbReference type="Gene3D" id="3.40.50.1820">
    <property type="entry name" value="alpha/beta hydrolase"/>
    <property type="match status" value="1"/>
</dbReference>
<evidence type="ECO:0000256" key="1">
    <source>
        <dbReference type="ARBA" id="ARBA00010701"/>
    </source>
</evidence>
<dbReference type="InterPro" id="IPR029058">
    <property type="entry name" value="AB_hydrolase_fold"/>
</dbReference>
<keyword evidence="5" id="KW-0443">Lipid metabolism</keyword>
<organism evidence="9 10">
    <name type="scientific">Ranatra chinensis</name>
    <dbReference type="NCBI Taxonomy" id="642074"/>
    <lineage>
        <taxon>Eukaryota</taxon>
        <taxon>Metazoa</taxon>
        <taxon>Ecdysozoa</taxon>
        <taxon>Arthropoda</taxon>
        <taxon>Hexapoda</taxon>
        <taxon>Insecta</taxon>
        <taxon>Pterygota</taxon>
        <taxon>Neoptera</taxon>
        <taxon>Paraneoptera</taxon>
        <taxon>Hemiptera</taxon>
        <taxon>Heteroptera</taxon>
        <taxon>Panheteroptera</taxon>
        <taxon>Nepomorpha</taxon>
        <taxon>Nepidae</taxon>
        <taxon>Ranatrinae</taxon>
        <taxon>Ranatra</taxon>
    </lineage>
</organism>
<accession>A0ABD0XWM8</accession>
<keyword evidence="2" id="KW-0732">Signal</keyword>
<dbReference type="FunFam" id="3.40.50.1820:FF:000021">
    <property type="entry name" value="Lipase"/>
    <property type="match status" value="1"/>
</dbReference>
<keyword evidence="3" id="KW-0378">Hydrolase</keyword>
<dbReference type="PIRSF" id="PIRSF000862">
    <property type="entry name" value="Steryl_ester_lip"/>
    <property type="match status" value="1"/>
</dbReference>
<sequence length="363" mass="41359">AALVAANGYPVERHEVTTEDGYILTLFRIPHGRGHSSTSSSPLLLMHGLMCSSDCWVLPIPEKGLGYILADAGYDVWIGNNRGNTYSRHHVKLRTNDPQFWDYSFHEMGYYDLPAVIDYILNYTGRRQIKYVGHSQGTTQYFIMASTKPKYNSKVSVVSALAPVAYLEQAKGVGYILAKSMPLLDKISRLLGVHCLFDHTPFDSLIDRLFCRENSIFQPICQGVVFLIAGFDSPQLNQTLMLQVGQYCPTGASIKQLMHFRQLITNGKFTQYDYGVVKNLIRYKSFHPPEYDLNLVTTPVYLHYSQEDYLARPKDVERLAKVLPASSAYEVPYKQFNHVDYMWATDVNELLYSTVLKILKCYD</sequence>
<evidence type="ECO:0000256" key="6">
    <source>
        <dbReference type="ARBA" id="ARBA00023180"/>
    </source>
</evidence>
<proteinExistence type="inferred from homology"/>
<name>A0ABD0XWM8_9HEMI</name>
<evidence type="ECO:0000313" key="10">
    <source>
        <dbReference type="Proteomes" id="UP001558652"/>
    </source>
</evidence>
<feature type="active site" description="Charge relay system" evidence="7">
    <location>
        <position position="308"/>
    </location>
</feature>
<dbReference type="SUPFAM" id="SSF53474">
    <property type="entry name" value="alpha/beta-Hydrolases"/>
    <property type="match status" value="1"/>
</dbReference>
<dbReference type="GO" id="GO:0016042">
    <property type="term" value="P:lipid catabolic process"/>
    <property type="evidence" value="ECO:0007669"/>
    <property type="project" value="UniProtKB-KW"/>
</dbReference>
<feature type="non-terminal residue" evidence="9">
    <location>
        <position position="1"/>
    </location>
</feature>
<protein>
    <recommendedName>
        <fullName evidence="8">Partial AB-hydrolase lipase domain-containing protein</fullName>
    </recommendedName>
</protein>